<evidence type="ECO:0000259" key="2">
    <source>
        <dbReference type="PROSITE" id="PS50184"/>
    </source>
</evidence>
<evidence type="ECO:0000313" key="3">
    <source>
        <dbReference type="EMBL" id="KAJ6644485.1"/>
    </source>
</evidence>
<comment type="caution">
    <text evidence="3">The sequence shown here is derived from an EMBL/GenBank/DDBJ whole genome shotgun (WGS) entry which is preliminary data.</text>
</comment>
<gene>
    <name evidence="3" type="ORF">Bhyg_09454</name>
</gene>
<dbReference type="OrthoDB" id="365605at2759"/>
<accession>A0A9Q0S5T1</accession>
<keyword evidence="4" id="KW-1185">Reference proteome</keyword>
<sequence>MLLNVLLLLSVACVSVHCNCGPCGPMPKHYEELRCVGQYIDGPCCHERYECPDLASFDTKFCHLNGKTYGKGEIASKEDSPPCSQNCICAEGGNGDLKFVCPIVECPEMFHDPEANCIHKYSLDQCCSVEKTCGAESQNLPQCYFRGEKYNYGEKFVPQSYYSACHHCVCDEHFDNSTNIEENKNCKKTDCGLQLRYLDKFKSGCVPIYFRDTKCCPVGFRCPSDKDQIIPVEGQPDISLAKPHSLCKFGSLTLQRGQRIATDEKCLQCSCRHPPMIECVRVEQCE</sequence>
<evidence type="ECO:0000256" key="1">
    <source>
        <dbReference type="SAM" id="SignalP"/>
    </source>
</evidence>
<protein>
    <recommendedName>
        <fullName evidence="2">VWFC domain-containing protein</fullName>
    </recommendedName>
</protein>
<name>A0A9Q0S5T1_9DIPT</name>
<proteinExistence type="predicted"/>
<reference evidence="3" key="1">
    <citation type="submission" date="2022-07" db="EMBL/GenBank/DDBJ databases">
        <authorList>
            <person name="Trinca V."/>
            <person name="Uliana J.V.C."/>
            <person name="Torres T.T."/>
            <person name="Ward R.J."/>
            <person name="Monesi N."/>
        </authorList>
    </citation>
    <scope>NUCLEOTIDE SEQUENCE</scope>
    <source>
        <strain evidence="3">HSMRA1968</strain>
        <tissue evidence="3">Whole embryos</tissue>
    </source>
</reference>
<feature type="signal peptide" evidence="1">
    <location>
        <begin position="1"/>
        <end position="18"/>
    </location>
</feature>
<organism evidence="3 4">
    <name type="scientific">Pseudolycoriella hygida</name>
    <dbReference type="NCBI Taxonomy" id="35572"/>
    <lineage>
        <taxon>Eukaryota</taxon>
        <taxon>Metazoa</taxon>
        <taxon>Ecdysozoa</taxon>
        <taxon>Arthropoda</taxon>
        <taxon>Hexapoda</taxon>
        <taxon>Insecta</taxon>
        <taxon>Pterygota</taxon>
        <taxon>Neoptera</taxon>
        <taxon>Endopterygota</taxon>
        <taxon>Diptera</taxon>
        <taxon>Nematocera</taxon>
        <taxon>Sciaroidea</taxon>
        <taxon>Sciaridae</taxon>
        <taxon>Pseudolycoriella</taxon>
    </lineage>
</organism>
<dbReference type="InterPro" id="IPR001007">
    <property type="entry name" value="VWF_dom"/>
</dbReference>
<feature type="domain" description="VWFC" evidence="2">
    <location>
        <begin position="141"/>
        <end position="223"/>
    </location>
</feature>
<dbReference type="AlphaFoldDB" id="A0A9Q0S5T1"/>
<evidence type="ECO:0000313" key="4">
    <source>
        <dbReference type="Proteomes" id="UP001151699"/>
    </source>
</evidence>
<keyword evidence="1" id="KW-0732">Signal</keyword>
<feature type="chain" id="PRO_5040338335" description="VWFC domain-containing protein" evidence="1">
    <location>
        <begin position="19"/>
        <end position="286"/>
    </location>
</feature>
<dbReference type="EMBL" id="WJQU01000002">
    <property type="protein sequence ID" value="KAJ6644485.1"/>
    <property type="molecule type" value="Genomic_DNA"/>
</dbReference>
<dbReference type="PROSITE" id="PS50184">
    <property type="entry name" value="VWFC_2"/>
    <property type="match status" value="1"/>
</dbReference>
<dbReference type="Proteomes" id="UP001151699">
    <property type="component" value="Chromosome B"/>
</dbReference>